<keyword evidence="3 5" id="KW-0416">Keratin</keyword>
<sequence>MHSGSMSLLGYPGLCSATSHSTHCYVPVTTPVALCSNDVNSTFGHYLPSSYQGNLWLLDHCQESYCEVPSCESPSCEPKTCTTDCGSTNSCVPCNSPSTGQVVRACEPTNIKSSTSCSPCTWNKGYVSKCHTPTPCLSRACQTLPNGSNCVGQLNYLPKNFHPLINHCRPGCLGYRSYQDFGFISSGSSSSCYIASSYQPQSYLIRNCQYSNYGPVSCRPLNYLSRNFRSLSCIPSTFPPLRYLCSGSRPLNCY</sequence>
<evidence type="ECO:0000256" key="1">
    <source>
        <dbReference type="ARBA" id="ARBA00003327"/>
    </source>
</evidence>
<comment type="function">
    <text evidence="1 5">In the hair cortex, hair keratin intermediate filaments are embedded in an interfilamentous matrix, consisting of hair keratin-associated proteins (KRTAP), which are essential for the formation of a rigid and resistant hair shaft through their extensive disulfide bond cross-linking with abundant cysteine residues of hair keratins. The matrix proteins include the high-sulfur and high-glycine-tyrosine keratins.</text>
</comment>
<protein>
    <recommendedName>
        <fullName evidence="5">Keratin-associated protein</fullName>
    </recommendedName>
</protein>
<dbReference type="AlphaFoldDB" id="A0A8D2CQH7"/>
<dbReference type="GO" id="GO:0005829">
    <property type="term" value="C:cytosol"/>
    <property type="evidence" value="ECO:0007669"/>
    <property type="project" value="UniProtKB-ARBA"/>
</dbReference>
<evidence type="ECO:0000313" key="6">
    <source>
        <dbReference type="Ensembl" id="ENSSVLP00005012622.1"/>
    </source>
</evidence>
<dbReference type="PANTHER" id="PTHR23260">
    <property type="entry name" value="KERATIN ASSOCIATED PROTEIN 3-3-RELATED"/>
    <property type="match status" value="1"/>
</dbReference>
<comment type="subunit">
    <text evidence="5">Interacts with hair keratins.</text>
</comment>
<dbReference type="Pfam" id="PF05287">
    <property type="entry name" value="PMG"/>
    <property type="match status" value="1"/>
</dbReference>
<evidence type="ECO:0000256" key="2">
    <source>
        <dbReference type="ARBA" id="ARBA00022737"/>
    </source>
</evidence>
<accession>A0A8D2CQH7</accession>
<dbReference type="OrthoDB" id="9834169at2759"/>
<dbReference type="Ensembl" id="ENSSVLT00005013969.1">
    <property type="protein sequence ID" value="ENSSVLP00005012622.1"/>
    <property type="gene ID" value="ENSSVLG00005010024.1"/>
</dbReference>
<evidence type="ECO:0000313" key="7">
    <source>
        <dbReference type="Proteomes" id="UP000694564"/>
    </source>
</evidence>
<comment type="similarity">
    <text evidence="4 5">Belongs to the PMG family.</text>
</comment>
<gene>
    <name evidence="6" type="primary">KRTAP24-1</name>
</gene>
<proteinExistence type="inferred from homology"/>
<keyword evidence="2" id="KW-0677">Repeat</keyword>
<dbReference type="Proteomes" id="UP000694564">
    <property type="component" value="Chromosome 10"/>
</dbReference>
<name>A0A8D2CQH7_SCIVU</name>
<evidence type="ECO:0000256" key="5">
    <source>
        <dbReference type="RuleBase" id="RU369044"/>
    </source>
</evidence>
<reference evidence="6" key="2">
    <citation type="submission" date="2025-09" db="UniProtKB">
        <authorList>
            <consortium name="Ensembl"/>
        </authorList>
    </citation>
    <scope>IDENTIFICATION</scope>
</reference>
<keyword evidence="7" id="KW-1185">Reference proteome</keyword>
<evidence type="ECO:0000256" key="4">
    <source>
        <dbReference type="ARBA" id="ARBA00034495"/>
    </source>
</evidence>
<dbReference type="GeneTree" id="ENSGT00390000001157"/>
<evidence type="ECO:0000256" key="3">
    <source>
        <dbReference type="ARBA" id="ARBA00022744"/>
    </source>
</evidence>
<dbReference type="InterPro" id="IPR007659">
    <property type="entry name" value="Keratin_matx"/>
</dbReference>
<organism evidence="6 7">
    <name type="scientific">Sciurus vulgaris</name>
    <name type="common">Eurasian red squirrel</name>
    <dbReference type="NCBI Taxonomy" id="55149"/>
    <lineage>
        <taxon>Eukaryota</taxon>
        <taxon>Metazoa</taxon>
        <taxon>Chordata</taxon>
        <taxon>Craniata</taxon>
        <taxon>Vertebrata</taxon>
        <taxon>Euteleostomi</taxon>
        <taxon>Mammalia</taxon>
        <taxon>Eutheria</taxon>
        <taxon>Euarchontoglires</taxon>
        <taxon>Glires</taxon>
        <taxon>Rodentia</taxon>
        <taxon>Sciuromorpha</taxon>
        <taxon>Sciuridae</taxon>
        <taxon>Sciurinae</taxon>
        <taxon>Sciurini</taxon>
        <taxon>Sciurus</taxon>
    </lineage>
</organism>
<reference evidence="6" key="1">
    <citation type="submission" date="2025-08" db="UniProtKB">
        <authorList>
            <consortium name="Ensembl"/>
        </authorList>
    </citation>
    <scope>IDENTIFICATION</scope>
</reference>
<dbReference type="InterPro" id="IPR007951">
    <property type="entry name" value="KRTAP_PMG"/>
</dbReference>
<dbReference type="GO" id="GO:0045095">
    <property type="term" value="C:keratin filament"/>
    <property type="evidence" value="ECO:0007669"/>
    <property type="project" value="UniProtKB-UniRule"/>
</dbReference>
<dbReference type="GO" id="GO:0005198">
    <property type="term" value="F:structural molecule activity"/>
    <property type="evidence" value="ECO:0007669"/>
    <property type="project" value="InterPro"/>
</dbReference>
<dbReference type="PANTHER" id="PTHR23260:SF2">
    <property type="entry name" value="KERATIN-ASSOCIATED PROTEIN 24-1"/>
    <property type="match status" value="1"/>
</dbReference>